<reference evidence="1" key="1">
    <citation type="submission" date="2021-01" db="EMBL/GenBank/DDBJ databases">
        <authorList>
            <person name="Zahm M."/>
            <person name="Roques C."/>
            <person name="Cabau C."/>
            <person name="Klopp C."/>
            <person name="Donnadieu C."/>
            <person name="Jouanno E."/>
            <person name="Lampietro C."/>
            <person name="Louis A."/>
            <person name="Herpin A."/>
            <person name="Echchiki A."/>
            <person name="Berthelot C."/>
            <person name="Parey E."/>
            <person name="Roest-Crollius H."/>
            <person name="Braasch I."/>
            <person name="Postlethwait J."/>
            <person name="Bobe J."/>
            <person name="Montfort J."/>
            <person name="Bouchez O."/>
            <person name="Begum T."/>
            <person name="Mejri S."/>
            <person name="Adams A."/>
            <person name="Chen W.-J."/>
            <person name="Guiguen Y."/>
        </authorList>
    </citation>
    <scope>NUCLEOTIDE SEQUENCE</scope>
    <source>
        <tissue evidence="1">Blood</tissue>
    </source>
</reference>
<proteinExistence type="predicted"/>
<protein>
    <submittedName>
        <fullName evidence="1">Uncharacterized protein</fullName>
    </submittedName>
</protein>
<dbReference type="Proteomes" id="UP000829720">
    <property type="component" value="Unassembled WGS sequence"/>
</dbReference>
<gene>
    <name evidence="1" type="ORF">AGOR_G00209970</name>
</gene>
<sequence>MIIKSRQTRRENLNGWGQRNVTVSCSHEAQDQARANPRELSSSTSLDSFSRLLWKAYTKYLVRQEGTPLKKTLWRNRSRGAGLNACCHSHKQKDRKSAAKGVLRGSRITRGHQLIPL</sequence>
<name>A0A8T3CLS9_9TELE</name>
<dbReference type="EMBL" id="JAERUA010000020">
    <property type="protein sequence ID" value="KAI1886043.1"/>
    <property type="molecule type" value="Genomic_DNA"/>
</dbReference>
<keyword evidence="2" id="KW-1185">Reference proteome</keyword>
<dbReference type="AlphaFoldDB" id="A0A8T3CLS9"/>
<comment type="caution">
    <text evidence="1">The sequence shown here is derived from an EMBL/GenBank/DDBJ whole genome shotgun (WGS) entry which is preliminary data.</text>
</comment>
<accession>A0A8T3CLS9</accession>
<evidence type="ECO:0000313" key="2">
    <source>
        <dbReference type="Proteomes" id="UP000829720"/>
    </source>
</evidence>
<organism evidence="1 2">
    <name type="scientific">Albula goreensis</name>
    <dbReference type="NCBI Taxonomy" id="1534307"/>
    <lineage>
        <taxon>Eukaryota</taxon>
        <taxon>Metazoa</taxon>
        <taxon>Chordata</taxon>
        <taxon>Craniata</taxon>
        <taxon>Vertebrata</taxon>
        <taxon>Euteleostomi</taxon>
        <taxon>Actinopterygii</taxon>
        <taxon>Neopterygii</taxon>
        <taxon>Teleostei</taxon>
        <taxon>Albuliformes</taxon>
        <taxon>Albulidae</taxon>
        <taxon>Albula</taxon>
    </lineage>
</organism>
<evidence type="ECO:0000313" key="1">
    <source>
        <dbReference type="EMBL" id="KAI1886043.1"/>
    </source>
</evidence>